<dbReference type="HOGENOM" id="CLU_1938192_0_0_1"/>
<name>J4ICQ8_9APHY</name>
<evidence type="ECO:0000256" key="1">
    <source>
        <dbReference type="SAM" id="MobiDB-lite"/>
    </source>
</evidence>
<accession>J4ICQ8</accession>
<dbReference type="AlphaFoldDB" id="J4ICQ8"/>
<gene>
    <name evidence="2" type="ORF">FIBRA_09139</name>
</gene>
<dbReference type="RefSeq" id="XP_012176857.1">
    <property type="nucleotide sequence ID" value="XM_012321467.1"/>
</dbReference>
<evidence type="ECO:0000313" key="2">
    <source>
        <dbReference type="EMBL" id="CCM06836.1"/>
    </source>
</evidence>
<feature type="region of interest" description="Disordered" evidence="1">
    <location>
        <begin position="84"/>
        <end position="104"/>
    </location>
</feature>
<keyword evidence="3" id="KW-1185">Reference proteome</keyword>
<protein>
    <submittedName>
        <fullName evidence="2">Uncharacterized protein</fullName>
    </submittedName>
</protein>
<reference evidence="2 3" key="1">
    <citation type="journal article" date="2012" name="Appl. Environ. Microbiol.">
        <title>Short-read sequencing for genomic analysis of the brown rot fungus Fibroporia radiculosa.</title>
        <authorList>
            <person name="Tang J.D."/>
            <person name="Perkins A.D."/>
            <person name="Sonstegard T.S."/>
            <person name="Schroeder S.G."/>
            <person name="Burgess S.C."/>
            <person name="Diehl S.V."/>
        </authorList>
    </citation>
    <scope>NUCLEOTIDE SEQUENCE [LARGE SCALE GENOMIC DNA]</scope>
    <source>
        <strain evidence="2 3">TFFH 294</strain>
    </source>
</reference>
<evidence type="ECO:0000313" key="3">
    <source>
        <dbReference type="Proteomes" id="UP000006352"/>
    </source>
</evidence>
<proteinExistence type="predicted"/>
<dbReference type="EMBL" id="HE797526">
    <property type="protein sequence ID" value="CCM06836.1"/>
    <property type="molecule type" value="Genomic_DNA"/>
</dbReference>
<dbReference type="InParanoid" id="J4ICQ8"/>
<dbReference type="GeneID" id="24101736"/>
<sequence length="130" mass="14517">MAEGTFLRARYSVPSPAIPYTIERQTWRTPTHLSLPSQLIWRVQMHTDQAPAVHNWLKGRISTRPRRIHVTRVARNFKLGSPIEARTASRKGQRPNLAWQPPPPVATVMASSAEPAHCQHRGVSAATVSA</sequence>
<dbReference type="Proteomes" id="UP000006352">
    <property type="component" value="Unassembled WGS sequence"/>
</dbReference>
<organism evidence="2 3">
    <name type="scientific">Fibroporia radiculosa</name>
    <dbReference type="NCBI Taxonomy" id="599839"/>
    <lineage>
        <taxon>Eukaryota</taxon>
        <taxon>Fungi</taxon>
        <taxon>Dikarya</taxon>
        <taxon>Basidiomycota</taxon>
        <taxon>Agaricomycotina</taxon>
        <taxon>Agaricomycetes</taxon>
        <taxon>Polyporales</taxon>
        <taxon>Fibroporiaceae</taxon>
        <taxon>Fibroporia</taxon>
    </lineage>
</organism>